<proteinExistence type="inferred from homology"/>
<dbReference type="PANTHER" id="PTHR12677">
    <property type="entry name" value="GOLGI APPARATUS MEMBRANE PROTEIN TVP38-RELATED"/>
    <property type="match status" value="1"/>
</dbReference>
<feature type="transmembrane region" description="Helical" evidence="6">
    <location>
        <begin position="192"/>
        <end position="212"/>
    </location>
</feature>
<dbReference type="AlphaFoldDB" id="A0A267MI18"/>
<dbReference type="InterPro" id="IPR015414">
    <property type="entry name" value="TMEM64"/>
</dbReference>
<feature type="transmembrane region" description="Helical" evidence="6">
    <location>
        <begin position="46"/>
        <end position="72"/>
    </location>
</feature>
<dbReference type="EMBL" id="NIBG01000014">
    <property type="protein sequence ID" value="PAB58578.1"/>
    <property type="molecule type" value="Genomic_DNA"/>
</dbReference>
<keyword evidence="5 6" id="KW-0472">Membrane</keyword>
<evidence type="ECO:0000313" key="8">
    <source>
        <dbReference type="EMBL" id="PAB58578.1"/>
    </source>
</evidence>
<dbReference type="InterPro" id="IPR032816">
    <property type="entry name" value="VTT_dom"/>
</dbReference>
<dbReference type="OrthoDB" id="9812980at2"/>
<evidence type="ECO:0000259" key="7">
    <source>
        <dbReference type="Pfam" id="PF09335"/>
    </source>
</evidence>
<accession>A0A267MI18</accession>
<keyword evidence="9" id="KW-1185">Reference proteome</keyword>
<evidence type="ECO:0000256" key="3">
    <source>
        <dbReference type="ARBA" id="ARBA00022692"/>
    </source>
</evidence>
<evidence type="ECO:0000256" key="5">
    <source>
        <dbReference type="ARBA" id="ARBA00023136"/>
    </source>
</evidence>
<name>A0A267MI18_9FIRM</name>
<organism evidence="8 9">
    <name type="scientific">Anaeromicrobium sediminis</name>
    <dbReference type="NCBI Taxonomy" id="1478221"/>
    <lineage>
        <taxon>Bacteria</taxon>
        <taxon>Bacillati</taxon>
        <taxon>Bacillota</taxon>
        <taxon>Clostridia</taxon>
        <taxon>Peptostreptococcales</taxon>
        <taxon>Thermotaleaceae</taxon>
        <taxon>Anaeromicrobium</taxon>
    </lineage>
</organism>
<gene>
    <name evidence="8" type="ORF">CCE28_14885</name>
</gene>
<dbReference type="GO" id="GO:0005886">
    <property type="term" value="C:plasma membrane"/>
    <property type="evidence" value="ECO:0007669"/>
    <property type="project" value="UniProtKB-SubCell"/>
</dbReference>
<evidence type="ECO:0000256" key="4">
    <source>
        <dbReference type="ARBA" id="ARBA00022989"/>
    </source>
</evidence>
<sequence length="220" mass="24498">MRKNKKILIGLVVILLISLTLRELGLLKYTSIDNLQKLKEWIESYGILGPIIYVLGYIMACLFFLPGLPIALLSGVVFGPIKGAILGSIGSTLGATAAFLVGRYIARDYVEELVKKNKTLRNIDKSVDDQGWRILMITRLVPIFPFNLQNYAYGLTKIKLKTYILVSWLCMMPATIGFSFVGAGFTEGMKDIKIMLTYVGIGGILLVLMSYVPKLIKERP</sequence>
<dbReference type="Proteomes" id="UP000216024">
    <property type="component" value="Unassembled WGS sequence"/>
</dbReference>
<keyword evidence="4 6" id="KW-1133">Transmembrane helix</keyword>
<comment type="caution">
    <text evidence="8">The sequence shown here is derived from an EMBL/GenBank/DDBJ whole genome shotgun (WGS) entry which is preliminary data.</text>
</comment>
<protein>
    <recommendedName>
        <fullName evidence="6">TVP38/TMEM64 family membrane protein</fullName>
    </recommendedName>
</protein>
<feature type="transmembrane region" description="Helical" evidence="6">
    <location>
        <begin position="134"/>
        <end position="153"/>
    </location>
</feature>
<comment type="similarity">
    <text evidence="6">Belongs to the TVP38/TMEM64 family.</text>
</comment>
<keyword evidence="3 6" id="KW-0812">Transmembrane</keyword>
<feature type="domain" description="VTT" evidence="7">
    <location>
        <begin position="65"/>
        <end position="183"/>
    </location>
</feature>
<evidence type="ECO:0000256" key="1">
    <source>
        <dbReference type="ARBA" id="ARBA00004651"/>
    </source>
</evidence>
<reference evidence="8 9" key="1">
    <citation type="submission" date="2017-06" db="EMBL/GenBank/DDBJ databases">
        <title>Draft genome sequence of anaerobic fermentative bacterium Anaeromicrobium sediminis DY2726D isolated from West Pacific Ocean sediments.</title>
        <authorList>
            <person name="Zeng X."/>
        </authorList>
    </citation>
    <scope>NUCLEOTIDE SEQUENCE [LARGE SCALE GENOMIC DNA]</scope>
    <source>
        <strain evidence="8 9">DY2726D</strain>
    </source>
</reference>
<dbReference type="PANTHER" id="PTHR12677:SF59">
    <property type="entry name" value="GOLGI APPARATUS MEMBRANE PROTEIN TVP38-RELATED"/>
    <property type="match status" value="1"/>
</dbReference>
<evidence type="ECO:0000313" key="9">
    <source>
        <dbReference type="Proteomes" id="UP000216024"/>
    </source>
</evidence>
<dbReference type="Pfam" id="PF09335">
    <property type="entry name" value="VTT_dom"/>
    <property type="match status" value="1"/>
</dbReference>
<feature type="transmembrane region" description="Helical" evidence="6">
    <location>
        <begin position="84"/>
        <end position="106"/>
    </location>
</feature>
<keyword evidence="2 6" id="KW-1003">Cell membrane</keyword>
<comment type="subcellular location">
    <subcellularLocation>
        <location evidence="1 6">Cell membrane</location>
        <topology evidence="1 6">Multi-pass membrane protein</topology>
    </subcellularLocation>
</comment>
<feature type="transmembrane region" description="Helical" evidence="6">
    <location>
        <begin position="165"/>
        <end position="186"/>
    </location>
</feature>
<evidence type="ECO:0000256" key="2">
    <source>
        <dbReference type="ARBA" id="ARBA00022475"/>
    </source>
</evidence>
<dbReference type="RefSeq" id="WP_095134521.1">
    <property type="nucleotide sequence ID" value="NZ_NIBG01000014.1"/>
</dbReference>
<evidence type="ECO:0000256" key="6">
    <source>
        <dbReference type="RuleBase" id="RU366058"/>
    </source>
</evidence>